<evidence type="ECO:0000313" key="2">
    <source>
        <dbReference type="Proteomes" id="UP001595872"/>
    </source>
</evidence>
<sequence>MSHENAAAILDSLSTAELHDRAVKHARDHHDVKFLWELLRAIPAAAASLGDEERAEYDMLHSLSLLQEAAHSGEGELGRALRPVYIDYLTRHGGGEG</sequence>
<gene>
    <name evidence="1" type="ORF">ACFPCY_30735</name>
</gene>
<dbReference type="Proteomes" id="UP001595872">
    <property type="component" value="Unassembled WGS sequence"/>
</dbReference>
<dbReference type="EMBL" id="JBHSIT010000010">
    <property type="protein sequence ID" value="MFC4911717.1"/>
    <property type="molecule type" value="Genomic_DNA"/>
</dbReference>
<keyword evidence="2" id="KW-1185">Reference proteome</keyword>
<comment type="caution">
    <text evidence="1">The sequence shown here is derived from an EMBL/GenBank/DDBJ whole genome shotgun (WGS) entry which is preliminary data.</text>
</comment>
<name>A0ABV9U5F7_9ACTN</name>
<evidence type="ECO:0000313" key="1">
    <source>
        <dbReference type="EMBL" id="MFC4911717.1"/>
    </source>
</evidence>
<organism evidence="1 2">
    <name type="scientific">Actinomadura gamaensis</name>
    <dbReference type="NCBI Taxonomy" id="1763541"/>
    <lineage>
        <taxon>Bacteria</taxon>
        <taxon>Bacillati</taxon>
        <taxon>Actinomycetota</taxon>
        <taxon>Actinomycetes</taxon>
        <taxon>Streptosporangiales</taxon>
        <taxon>Thermomonosporaceae</taxon>
        <taxon>Actinomadura</taxon>
    </lineage>
</organism>
<protein>
    <submittedName>
        <fullName evidence="1">Uncharacterized protein</fullName>
    </submittedName>
</protein>
<reference evidence="2" key="1">
    <citation type="journal article" date="2019" name="Int. J. Syst. Evol. Microbiol.">
        <title>The Global Catalogue of Microorganisms (GCM) 10K type strain sequencing project: providing services to taxonomists for standard genome sequencing and annotation.</title>
        <authorList>
            <consortium name="The Broad Institute Genomics Platform"/>
            <consortium name="The Broad Institute Genome Sequencing Center for Infectious Disease"/>
            <person name="Wu L."/>
            <person name="Ma J."/>
        </authorList>
    </citation>
    <scope>NUCLEOTIDE SEQUENCE [LARGE SCALE GENOMIC DNA]</scope>
    <source>
        <strain evidence="2">KLKA75</strain>
    </source>
</reference>
<dbReference type="RefSeq" id="WP_378260917.1">
    <property type="nucleotide sequence ID" value="NZ_JBHSIT010000010.1"/>
</dbReference>
<proteinExistence type="predicted"/>
<accession>A0ABV9U5F7</accession>